<evidence type="ECO:0000256" key="7">
    <source>
        <dbReference type="ARBA" id="ARBA00023027"/>
    </source>
</evidence>
<evidence type="ECO:0000256" key="5">
    <source>
        <dbReference type="ARBA" id="ARBA00022967"/>
    </source>
</evidence>
<evidence type="ECO:0000256" key="11">
    <source>
        <dbReference type="SAM" id="Phobius"/>
    </source>
</evidence>
<organism evidence="12">
    <name type="scientific">Cryptorhynchinae sp. 4 ACP-2013</name>
    <dbReference type="NCBI Taxonomy" id="1434465"/>
    <lineage>
        <taxon>Eukaryota</taxon>
        <taxon>Metazoa</taxon>
        <taxon>Ecdysozoa</taxon>
        <taxon>Arthropoda</taxon>
        <taxon>Hexapoda</taxon>
        <taxon>Insecta</taxon>
        <taxon>Pterygota</taxon>
        <taxon>Neoptera</taxon>
        <taxon>Endopterygota</taxon>
        <taxon>Coleoptera</taxon>
        <taxon>Polyphaga</taxon>
        <taxon>Cucujiformia</taxon>
        <taxon>Curculionidae</taxon>
        <taxon>Cryptorhynchinae</taxon>
    </lineage>
</organism>
<evidence type="ECO:0000256" key="2">
    <source>
        <dbReference type="ARBA" id="ARBA00010519"/>
    </source>
</evidence>
<keyword evidence="5" id="KW-1278">Translocase</keyword>
<dbReference type="Gene3D" id="1.10.287.3510">
    <property type="match status" value="1"/>
</dbReference>
<reference evidence="12" key="1">
    <citation type="journal article" date="2015" name="Mol. Biol. Evol.">
        <title>Soup to Tree: The Phylogeny of Beetles Inferred by Mitochondrial Metagenomics of a Bornean Rainforest Sample.</title>
        <authorList>
            <person name="Crampton-Platt A."/>
            <person name="Timmermans M.J."/>
            <person name="Gimmel M.L."/>
            <person name="Kutty S.N."/>
            <person name="Cockerill T.D."/>
            <person name="Vun Khen C."/>
            <person name="Vogler A.P."/>
        </authorList>
    </citation>
    <scope>NUCLEOTIDE SEQUENCE</scope>
</reference>
<evidence type="ECO:0000256" key="9">
    <source>
        <dbReference type="ARBA" id="ARBA00031586"/>
    </source>
</evidence>
<proteinExistence type="inferred from homology"/>
<dbReference type="Pfam" id="PF00420">
    <property type="entry name" value="Oxidored_q2"/>
    <property type="match status" value="1"/>
</dbReference>
<sequence length="96" mass="11303">MTMYYYISFYTLFLSSLLVYVLKYKHFLLMLLSLESVVLSLFIFLFMNVSLFGDELMMVMFFLTMSVCEGALGLSLLVMVIRTHGNDMIMMFDNLW</sequence>
<protein>
    <recommendedName>
        <fullName evidence="3">NADH-ubiquinone oxidoreductase chain 4L</fullName>
    </recommendedName>
    <alternativeName>
        <fullName evidence="9">NADH dehydrogenase subunit 4L</fullName>
    </alternativeName>
</protein>
<dbReference type="GO" id="GO:0016020">
    <property type="term" value="C:membrane"/>
    <property type="evidence" value="ECO:0007669"/>
    <property type="project" value="UniProtKB-SubCell"/>
</dbReference>
<keyword evidence="7" id="KW-0520">NAD</keyword>
<accession>A0A3G3MEH6</accession>
<keyword evidence="4 11" id="KW-0812">Transmembrane</keyword>
<gene>
    <name evidence="12" type="primary">nad4l</name>
</gene>
<keyword evidence="6 11" id="KW-1133">Transmembrane helix</keyword>
<name>A0A3G3MEH6_9CUCU</name>
<feature type="transmembrane region" description="Helical" evidence="11">
    <location>
        <begin position="27"/>
        <end position="47"/>
    </location>
</feature>
<dbReference type="EMBL" id="MH940184">
    <property type="protein sequence ID" value="AYR05223.1"/>
    <property type="molecule type" value="Genomic_DNA"/>
</dbReference>
<evidence type="ECO:0000256" key="10">
    <source>
        <dbReference type="ARBA" id="ARBA00049551"/>
    </source>
</evidence>
<evidence type="ECO:0000256" key="4">
    <source>
        <dbReference type="ARBA" id="ARBA00022692"/>
    </source>
</evidence>
<keyword evidence="12" id="KW-0496">Mitochondrion</keyword>
<comment type="similarity">
    <text evidence="2">Belongs to the complex I subunit 4L family.</text>
</comment>
<feature type="transmembrane region" description="Helical" evidence="11">
    <location>
        <begin position="6"/>
        <end position="22"/>
    </location>
</feature>
<geneLocation type="mitochondrion" evidence="12"/>
<evidence type="ECO:0000313" key="12">
    <source>
        <dbReference type="EMBL" id="AYR05223.1"/>
    </source>
</evidence>
<dbReference type="GO" id="GO:0008137">
    <property type="term" value="F:NADH dehydrogenase (ubiquinone) activity"/>
    <property type="evidence" value="ECO:0007669"/>
    <property type="project" value="UniProtKB-EC"/>
</dbReference>
<comment type="catalytic activity">
    <reaction evidence="10">
        <text>a ubiquinone + NADH + 5 H(+)(in) = a ubiquinol + NAD(+) + 4 H(+)(out)</text>
        <dbReference type="Rhea" id="RHEA:29091"/>
        <dbReference type="Rhea" id="RHEA-COMP:9565"/>
        <dbReference type="Rhea" id="RHEA-COMP:9566"/>
        <dbReference type="ChEBI" id="CHEBI:15378"/>
        <dbReference type="ChEBI" id="CHEBI:16389"/>
        <dbReference type="ChEBI" id="CHEBI:17976"/>
        <dbReference type="ChEBI" id="CHEBI:57540"/>
        <dbReference type="ChEBI" id="CHEBI:57945"/>
        <dbReference type="EC" id="7.1.1.2"/>
    </reaction>
</comment>
<evidence type="ECO:0000256" key="1">
    <source>
        <dbReference type="ARBA" id="ARBA00004141"/>
    </source>
</evidence>
<feature type="transmembrane region" description="Helical" evidence="11">
    <location>
        <begin position="59"/>
        <end position="81"/>
    </location>
</feature>
<keyword evidence="8 11" id="KW-0472">Membrane</keyword>
<evidence type="ECO:0000256" key="3">
    <source>
        <dbReference type="ARBA" id="ARBA00016612"/>
    </source>
</evidence>
<evidence type="ECO:0000256" key="6">
    <source>
        <dbReference type="ARBA" id="ARBA00022989"/>
    </source>
</evidence>
<dbReference type="InterPro" id="IPR039428">
    <property type="entry name" value="NUOK/Mnh_C1-like"/>
</dbReference>
<comment type="subcellular location">
    <subcellularLocation>
        <location evidence="1">Membrane</location>
        <topology evidence="1">Multi-pass membrane protein</topology>
    </subcellularLocation>
</comment>
<evidence type="ECO:0000256" key="8">
    <source>
        <dbReference type="ARBA" id="ARBA00023136"/>
    </source>
</evidence>
<dbReference type="AlphaFoldDB" id="A0A3G3MEH6"/>
<reference evidence="12" key="2">
    <citation type="submission" date="2018-09" db="EMBL/GenBank/DDBJ databases">
        <authorList>
            <person name="James G."/>
        </authorList>
    </citation>
    <scope>NUCLEOTIDE SEQUENCE</scope>
</reference>